<feature type="transmembrane region" description="Helical" evidence="1">
    <location>
        <begin position="7"/>
        <end position="24"/>
    </location>
</feature>
<proteinExistence type="predicted"/>
<keyword evidence="1" id="KW-0472">Membrane</keyword>
<keyword evidence="1" id="KW-1133">Transmembrane helix</keyword>
<evidence type="ECO:0000256" key="1">
    <source>
        <dbReference type="SAM" id="Phobius"/>
    </source>
</evidence>
<sequence>MVCDTNFFHGAFFDTIMVVVVIHFELLPSMPVALCSYKPLTPRIQFLFFERFNLTTSVFPVTFVSLRDSFHRAHHRSSGRLNPWPT</sequence>
<name>A0AAV4UQ80_CAEEX</name>
<evidence type="ECO:0008006" key="4">
    <source>
        <dbReference type="Google" id="ProtNLM"/>
    </source>
</evidence>
<dbReference type="Proteomes" id="UP001054945">
    <property type="component" value="Unassembled WGS sequence"/>
</dbReference>
<organism evidence="2 3">
    <name type="scientific">Caerostris extrusa</name>
    <name type="common">Bark spider</name>
    <name type="synonym">Caerostris bankana</name>
    <dbReference type="NCBI Taxonomy" id="172846"/>
    <lineage>
        <taxon>Eukaryota</taxon>
        <taxon>Metazoa</taxon>
        <taxon>Ecdysozoa</taxon>
        <taxon>Arthropoda</taxon>
        <taxon>Chelicerata</taxon>
        <taxon>Arachnida</taxon>
        <taxon>Araneae</taxon>
        <taxon>Araneomorphae</taxon>
        <taxon>Entelegynae</taxon>
        <taxon>Araneoidea</taxon>
        <taxon>Araneidae</taxon>
        <taxon>Caerostris</taxon>
    </lineage>
</organism>
<reference evidence="2 3" key="1">
    <citation type="submission" date="2021-06" db="EMBL/GenBank/DDBJ databases">
        <title>Caerostris extrusa draft genome.</title>
        <authorList>
            <person name="Kono N."/>
            <person name="Arakawa K."/>
        </authorList>
    </citation>
    <scope>NUCLEOTIDE SEQUENCE [LARGE SCALE GENOMIC DNA]</scope>
</reference>
<evidence type="ECO:0000313" key="3">
    <source>
        <dbReference type="Proteomes" id="UP001054945"/>
    </source>
</evidence>
<gene>
    <name evidence="2" type="ORF">CEXT_606961</name>
</gene>
<comment type="caution">
    <text evidence="2">The sequence shown here is derived from an EMBL/GenBank/DDBJ whole genome shotgun (WGS) entry which is preliminary data.</text>
</comment>
<keyword evidence="3" id="KW-1185">Reference proteome</keyword>
<keyword evidence="1" id="KW-0812">Transmembrane</keyword>
<dbReference type="EMBL" id="BPLR01013266">
    <property type="protein sequence ID" value="GIY60025.1"/>
    <property type="molecule type" value="Genomic_DNA"/>
</dbReference>
<evidence type="ECO:0000313" key="2">
    <source>
        <dbReference type="EMBL" id="GIY60025.1"/>
    </source>
</evidence>
<feature type="transmembrane region" description="Helical" evidence="1">
    <location>
        <begin position="44"/>
        <end position="66"/>
    </location>
</feature>
<protein>
    <recommendedName>
        <fullName evidence="4">Secreted protein</fullName>
    </recommendedName>
</protein>
<dbReference type="AlphaFoldDB" id="A0AAV4UQ80"/>
<accession>A0AAV4UQ80</accession>